<sequence length="75" mass="8389">MEDKITIKEAYTAMYAYLKMLYDMTGSDDLGGFLGSMSLLEDGTPADPGVWDDWMRAVQQARHGQVDLTLGRPDE</sequence>
<evidence type="ECO:0000313" key="1">
    <source>
        <dbReference type="EMBL" id="OJH41086.1"/>
    </source>
</evidence>
<dbReference type="EMBL" id="MPIN01000002">
    <property type="protein sequence ID" value="OJH41086.1"/>
    <property type="molecule type" value="Genomic_DNA"/>
</dbReference>
<dbReference type="AlphaFoldDB" id="A0A1L9BFU7"/>
<protein>
    <submittedName>
        <fullName evidence="1">Uncharacterized protein</fullName>
    </submittedName>
</protein>
<gene>
    <name evidence="1" type="ORF">BON30_09295</name>
</gene>
<evidence type="ECO:0000313" key="2">
    <source>
        <dbReference type="Proteomes" id="UP000182229"/>
    </source>
</evidence>
<proteinExistence type="predicted"/>
<dbReference type="OrthoDB" id="4350944at2"/>
<keyword evidence="2" id="KW-1185">Reference proteome</keyword>
<dbReference type="Proteomes" id="UP000182229">
    <property type="component" value="Unassembled WGS sequence"/>
</dbReference>
<comment type="caution">
    <text evidence="1">The sequence shown here is derived from an EMBL/GenBank/DDBJ whole genome shotgun (WGS) entry which is preliminary data.</text>
</comment>
<reference evidence="1 2" key="2">
    <citation type="submission" date="2016-12" db="EMBL/GenBank/DDBJ databases">
        <title>Draft Genome Sequence of Cystobacter ferrugineus Strain Cbfe23.</title>
        <authorList>
            <person name="Akbar S."/>
            <person name="Dowd S.E."/>
            <person name="Stevens D.C."/>
        </authorList>
    </citation>
    <scope>NUCLEOTIDE SEQUENCE [LARGE SCALE GENOMIC DNA]</scope>
    <source>
        <strain evidence="1 2">Cbfe23</strain>
    </source>
</reference>
<reference evidence="2" key="1">
    <citation type="submission" date="2016-11" db="EMBL/GenBank/DDBJ databases">
        <authorList>
            <person name="Shukria A."/>
            <person name="Stevens D.C."/>
        </authorList>
    </citation>
    <scope>NUCLEOTIDE SEQUENCE [LARGE SCALE GENOMIC DNA]</scope>
    <source>
        <strain evidence="2">Cbfe23</strain>
    </source>
</reference>
<organism evidence="1 2">
    <name type="scientific">Cystobacter ferrugineus</name>
    <dbReference type="NCBI Taxonomy" id="83449"/>
    <lineage>
        <taxon>Bacteria</taxon>
        <taxon>Pseudomonadati</taxon>
        <taxon>Myxococcota</taxon>
        <taxon>Myxococcia</taxon>
        <taxon>Myxococcales</taxon>
        <taxon>Cystobacterineae</taxon>
        <taxon>Archangiaceae</taxon>
        <taxon>Cystobacter</taxon>
    </lineage>
</organism>
<dbReference type="RefSeq" id="WP_071897520.1">
    <property type="nucleotide sequence ID" value="NZ_MPIN01000002.1"/>
</dbReference>
<name>A0A1L9BFU7_9BACT</name>
<accession>A0A1L9BFU7</accession>